<gene>
    <name evidence="2" type="ORF">BD410DRAFT_808233</name>
</gene>
<dbReference type="Proteomes" id="UP000294933">
    <property type="component" value="Unassembled WGS sequence"/>
</dbReference>
<evidence type="ECO:0000256" key="1">
    <source>
        <dbReference type="SAM" id="Phobius"/>
    </source>
</evidence>
<evidence type="ECO:0000313" key="3">
    <source>
        <dbReference type="Proteomes" id="UP000294933"/>
    </source>
</evidence>
<protein>
    <submittedName>
        <fullName evidence="2">Uncharacterized protein</fullName>
    </submittedName>
</protein>
<dbReference type="VEuPathDB" id="FungiDB:BD410DRAFT_808233"/>
<keyword evidence="1" id="KW-0472">Membrane</keyword>
<dbReference type="AlphaFoldDB" id="A0A4Y7PMP9"/>
<sequence length="246" mass="28198">MEETKGVVDSPADQSFTYVTTRIRLLQESNESRFRSITESLADIIGEMPRKSDIEELQRAVRQLSERVFEEQVQIAGSQPFPNSETLDEEFARATNASPEPFEPDDTISSWDSQSLSSFSMNGPADVCVPLEAERDIPGRNDATSGMVRTADGWWGPAETANTTRMRRARDLVARSFELVRRDIFLRFGISRKPTFRPYVDLLFRVRWHQLTVVAMLLYSAFILLVHHNPSRTQVDHVLPWDDYEL</sequence>
<dbReference type="EMBL" id="ML170246">
    <property type="protein sequence ID" value="TDL16326.1"/>
    <property type="molecule type" value="Genomic_DNA"/>
</dbReference>
<feature type="transmembrane region" description="Helical" evidence="1">
    <location>
        <begin position="208"/>
        <end position="226"/>
    </location>
</feature>
<accession>A0A4Y7PMP9</accession>
<reference evidence="2 3" key="1">
    <citation type="submission" date="2018-06" db="EMBL/GenBank/DDBJ databases">
        <title>A transcriptomic atlas of mushroom development highlights an independent origin of complex multicellularity.</title>
        <authorList>
            <consortium name="DOE Joint Genome Institute"/>
            <person name="Krizsan K."/>
            <person name="Almasi E."/>
            <person name="Merenyi Z."/>
            <person name="Sahu N."/>
            <person name="Viragh M."/>
            <person name="Koszo T."/>
            <person name="Mondo S."/>
            <person name="Kiss B."/>
            <person name="Balint B."/>
            <person name="Kues U."/>
            <person name="Barry K."/>
            <person name="Hegedus J.C."/>
            <person name="Henrissat B."/>
            <person name="Johnson J."/>
            <person name="Lipzen A."/>
            <person name="Ohm R."/>
            <person name="Nagy I."/>
            <person name="Pangilinan J."/>
            <person name="Yan J."/>
            <person name="Xiong Y."/>
            <person name="Grigoriev I.V."/>
            <person name="Hibbett D.S."/>
            <person name="Nagy L.G."/>
        </authorList>
    </citation>
    <scope>NUCLEOTIDE SEQUENCE [LARGE SCALE GENOMIC DNA]</scope>
    <source>
        <strain evidence="2 3">SZMC22713</strain>
    </source>
</reference>
<keyword evidence="1" id="KW-1133">Transmembrane helix</keyword>
<evidence type="ECO:0000313" key="2">
    <source>
        <dbReference type="EMBL" id="TDL16326.1"/>
    </source>
</evidence>
<proteinExistence type="predicted"/>
<keyword evidence="3" id="KW-1185">Reference proteome</keyword>
<organism evidence="2 3">
    <name type="scientific">Rickenella mellea</name>
    <dbReference type="NCBI Taxonomy" id="50990"/>
    <lineage>
        <taxon>Eukaryota</taxon>
        <taxon>Fungi</taxon>
        <taxon>Dikarya</taxon>
        <taxon>Basidiomycota</taxon>
        <taxon>Agaricomycotina</taxon>
        <taxon>Agaricomycetes</taxon>
        <taxon>Hymenochaetales</taxon>
        <taxon>Rickenellaceae</taxon>
        <taxon>Rickenella</taxon>
    </lineage>
</organism>
<keyword evidence="1" id="KW-0812">Transmembrane</keyword>
<name>A0A4Y7PMP9_9AGAM</name>